<evidence type="ECO:0000256" key="3">
    <source>
        <dbReference type="ARBA" id="ARBA00015522"/>
    </source>
</evidence>
<dbReference type="PANTHER" id="PTHR13243">
    <property type="entry name" value="HSPC111 PROTEIN-RELATED"/>
    <property type="match status" value="1"/>
</dbReference>
<reference evidence="7" key="1">
    <citation type="submission" date="2022-11" db="UniProtKB">
        <authorList>
            <consortium name="WormBaseParasite"/>
        </authorList>
    </citation>
    <scope>IDENTIFICATION</scope>
</reference>
<comment type="similarity">
    <text evidence="2">Belongs to the NOP16 family.</text>
</comment>
<dbReference type="OMA" id="IDYVKHM"/>
<accession>A0A915J7E5</accession>
<dbReference type="GO" id="GO:0005730">
    <property type="term" value="C:nucleolus"/>
    <property type="evidence" value="ECO:0007669"/>
    <property type="project" value="UniProtKB-SubCell"/>
</dbReference>
<comment type="subcellular location">
    <subcellularLocation>
        <location evidence="1">Nucleus</location>
        <location evidence="1">Nucleolus</location>
    </subcellularLocation>
</comment>
<evidence type="ECO:0000313" key="6">
    <source>
        <dbReference type="Proteomes" id="UP000887565"/>
    </source>
</evidence>
<evidence type="ECO:0000256" key="2">
    <source>
        <dbReference type="ARBA" id="ARBA00008479"/>
    </source>
</evidence>
<dbReference type="InterPro" id="IPR019002">
    <property type="entry name" value="Ribosome_biogenesis_Nop16"/>
</dbReference>
<dbReference type="AlphaFoldDB" id="A0A915J7E5"/>
<keyword evidence="4" id="KW-0539">Nucleus</keyword>
<feature type="compositionally biased region" description="Basic residues" evidence="5">
    <location>
        <begin position="1"/>
        <end position="34"/>
    </location>
</feature>
<keyword evidence="6" id="KW-1185">Reference proteome</keyword>
<feature type="region of interest" description="Disordered" evidence="5">
    <location>
        <begin position="1"/>
        <end position="49"/>
    </location>
</feature>
<dbReference type="Proteomes" id="UP000887565">
    <property type="component" value="Unplaced"/>
</dbReference>
<sequence length="258" mass="29337">MARSVKRGVKKVRNYRFSKNNEKHKWKQLKRNKQRAPTSAPTELPWDGKKSGKANMAEMGLVYDLNKDIPTSSTSGAKSSADLNKQVPNNDVIETLTAKVNLKKGDCVHSYSFFLLIRKKCIIYKSVVFRMYEVLIFKELEVKANKPVTKTLRLSQPEIRYCIYMLEKHGDNYEAMAKDSKNVHQDTAAQLRRKIETFKGIPVQYNAYLRSKGLLPNGNNSNGNVHQEAMDVNSVFLGRLPDNPGCGSDQKFNAKSNF</sequence>
<evidence type="ECO:0000256" key="1">
    <source>
        <dbReference type="ARBA" id="ARBA00004604"/>
    </source>
</evidence>
<proteinExistence type="inferred from homology"/>
<dbReference type="PANTHER" id="PTHR13243:SF1">
    <property type="entry name" value="NUCLEOLAR PROTEIN 16"/>
    <property type="match status" value="1"/>
</dbReference>
<evidence type="ECO:0000313" key="7">
    <source>
        <dbReference type="WBParaSite" id="nRc.2.0.1.t22393-RA"/>
    </source>
</evidence>
<dbReference type="Pfam" id="PF09420">
    <property type="entry name" value="Nop16"/>
    <property type="match status" value="1"/>
</dbReference>
<dbReference type="WBParaSite" id="nRc.2.0.1.t22393-RA">
    <property type="protein sequence ID" value="nRc.2.0.1.t22393-RA"/>
    <property type="gene ID" value="nRc.2.0.1.g22393"/>
</dbReference>
<organism evidence="6 7">
    <name type="scientific">Romanomermis culicivorax</name>
    <name type="common">Nematode worm</name>
    <dbReference type="NCBI Taxonomy" id="13658"/>
    <lineage>
        <taxon>Eukaryota</taxon>
        <taxon>Metazoa</taxon>
        <taxon>Ecdysozoa</taxon>
        <taxon>Nematoda</taxon>
        <taxon>Enoplea</taxon>
        <taxon>Dorylaimia</taxon>
        <taxon>Mermithida</taxon>
        <taxon>Mermithoidea</taxon>
        <taxon>Mermithidae</taxon>
        <taxon>Romanomermis</taxon>
    </lineage>
</organism>
<name>A0A915J7E5_ROMCU</name>
<dbReference type="GO" id="GO:0042273">
    <property type="term" value="P:ribosomal large subunit biogenesis"/>
    <property type="evidence" value="ECO:0007669"/>
    <property type="project" value="TreeGrafter"/>
</dbReference>
<evidence type="ECO:0000256" key="4">
    <source>
        <dbReference type="ARBA" id="ARBA00023242"/>
    </source>
</evidence>
<protein>
    <recommendedName>
        <fullName evidence="3">Nucleolar protein 16</fullName>
    </recommendedName>
</protein>
<evidence type="ECO:0000256" key="5">
    <source>
        <dbReference type="SAM" id="MobiDB-lite"/>
    </source>
</evidence>